<keyword evidence="2" id="KW-1185">Reference proteome</keyword>
<dbReference type="Proteomes" id="UP000004705">
    <property type="component" value="Chromosome"/>
</dbReference>
<organism evidence="1 2">
    <name type="scientific">Saccharomonospora azurea NA-128</name>
    <dbReference type="NCBI Taxonomy" id="882081"/>
    <lineage>
        <taxon>Bacteria</taxon>
        <taxon>Bacillati</taxon>
        <taxon>Actinomycetota</taxon>
        <taxon>Actinomycetes</taxon>
        <taxon>Pseudonocardiales</taxon>
        <taxon>Pseudonocardiaceae</taxon>
        <taxon>Saccharomonospora</taxon>
    </lineage>
</organism>
<reference evidence="1 2" key="1">
    <citation type="journal article" date="2012" name="Stand. Genomic Sci.">
        <title>Genome sequence of the soil bacterium Saccharomonospora azurea type strain (NA-128(T)).</title>
        <authorList>
            <person name="Klenk H.P."/>
            <person name="Held B."/>
            <person name="Lucas S."/>
            <person name="Lapidus A."/>
            <person name="Copeland A."/>
            <person name="Hammon N."/>
            <person name="Pitluck S."/>
            <person name="Goodwin L.A."/>
            <person name="Han C."/>
            <person name="Tapia R."/>
            <person name="Brambilla E.M."/>
            <person name="Potter G."/>
            <person name="Land M."/>
            <person name="Ivanova N."/>
            <person name="Rohde M."/>
            <person name="Goker M."/>
            <person name="Detter J.C."/>
            <person name="Kyrpides N.C."/>
            <person name="Woyke T."/>
        </authorList>
    </citation>
    <scope>NUCLEOTIDE SEQUENCE [LARGE SCALE GENOMIC DNA]</scope>
    <source>
        <strain evidence="1 2">NA-128</strain>
    </source>
</reference>
<dbReference type="OrthoDB" id="3286086at2"/>
<dbReference type="HOGENOM" id="CLU_051344_0_0_11"/>
<evidence type="ECO:0000313" key="1">
    <source>
        <dbReference type="EMBL" id="EHY90834.1"/>
    </source>
</evidence>
<dbReference type="EMBL" id="CM001466">
    <property type="protein sequence ID" value="EHY90834.1"/>
    <property type="molecule type" value="Genomic_DNA"/>
</dbReference>
<protein>
    <submittedName>
        <fullName evidence="1">Uncharacterized protein</fullName>
    </submittedName>
</protein>
<gene>
    <name evidence="1" type="ORF">SacazDRAFT_03978</name>
</gene>
<dbReference type="InterPro" id="IPR008930">
    <property type="entry name" value="Terpenoid_cyclase/PrenylTrfase"/>
</dbReference>
<accession>H8GCR1</accession>
<proteinExistence type="predicted"/>
<dbReference type="SUPFAM" id="SSF48239">
    <property type="entry name" value="Terpenoid cyclases/Protein prenyltransferases"/>
    <property type="match status" value="1"/>
</dbReference>
<dbReference type="AlphaFoldDB" id="H8GCR1"/>
<dbReference type="RefSeq" id="WP_005444398.1">
    <property type="nucleotide sequence ID" value="NZ_CM001466.1"/>
</dbReference>
<evidence type="ECO:0000313" key="2">
    <source>
        <dbReference type="Proteomes" id="UP000004705"/>
    </source>
</evidence>
<name>H8GCR1_9PSEU</name>
<sequence length="299" mass="32232">MTQTTSLAAASRFLTGHARLLDQHRYALLVGRGDPQPTLAALGAYRNADGGYGHGLEPDLRSPESQPAAALHAFEVLAEIAPVTSPQAEQLCDWLLTVTLPDGGLPFALPVTEPEHCAPFWVHADPGVSSLQITSVVALHAHRVARHDRAVADHPWLARATEFCVAAVHRLRTEHRTPHAIELAFTVRFADVLSGAHPETARELLDVLGAFVPTDGMVHVQGGADDEYMRPLDFAPQPGPARALLSQAAVEADLRRLRSGQADDGGWTVDFTSYSPAATLEWRGYATVNALRTLQAYGD</sequence>